<name>A0ABX2ML88_9BACL</name>
<feature type="domain" description="NusG-like N-terminal" evidence="2">
    <location>
        <begin position="1"/>
        <end position="104"/>
    </location>
</feature>
<dbReference type="Proteomes" id="UP000577724">
    <property type="component" value="Unassembled WGS sequence"/>
</dbReference>
<evidence type="ECO:0000259" key="2">
    <source>
        <dbReference type="SMART" id="SM00738"/>
    </source>
</evidence>
<keyword evidence="4" id="KW-1185">Reference proteome</keyword>
<comment type="caution">
    <text evidence="3">The sequence shown here is derived from an EMBL/GenBank/DDBJ whole genome shotgun (WGS) entry which is preliminary data.</text>
</comment>
<dbReference type="InterPro" id="IPR036735">
    <property type="entry name" value="NGN_dom_sf"/>
</dbReference>
<reference evidence="3 4" key="1">
    <citation type="submission" date="2020-05" db="EMBL/GenBank/DDBJ databases">
        <title>Genome Sequencing of Type Strains.</title>
        <authorList>
            <person name="Lemaire J.F."/>
            <person name="Inderbitzin P."/>
            <person name="Gregorio O.A."/>
            <person name="Collins S.B."/>
            <person name="Wespe N."/>
            <person name="Knight-Connoni V."/>
        </authorList>
    </citation>
    <scope>NUCLEOTIDE SEQUENCE [LARGE SCALE GENOMIC DNA]</scope>
    <source>
        <strain evidence="3 4">DSM 19942</strain>
    </source>
</reference>
<evidence type="ECO:0000313" key="4">
    <source>
        <dbReference type="Proteomes" id="UP000577724"/>
    </source>
</evidence>
<evidence type="ECO:0000256" key="1">
    <source>
        <dbReference type="ARBA" id="ARBA00023163"/>
    </source>
</evidence>
<dbReference type="Gene3D" id="3.30.70.940">
    <property type="entry name" value="NusG, N-terminal domain"/>
    <property type="match status" value="1"/>
</dbReference>
<dbReference type="GeneID" id="97131450"/>
<gene>
    <name evidence="3" type="ORF">HP548_12065</name>
</gene>
<keyword evidence="1" id="KW-0804">Transcription</keyword>
<organism evidence="3 4">
    <name type="scientific">Paenibacillus taichungensis</name>
    <dbReference type="NCBI Taxonomy" id="484184"/>
    <lineage>
        <taxon>Bacteria</taxon>
        <taxon>Bacillati</taxon>
        <taxon>Bacillota</taxon>
        <taxon>Bacilli</taxon>
        <taxon>Bacillales</taxon>
        <taxon>Paenibacillaceae</taxon>
        <taxon>Paenibacillus</taxon>
    </lineage>
</organism>
<dbReference type="InterPro" id="IPR006645">
    <property type="entry name" value="NGN-like_dom"/>
</dbReference>
<dbReference type="RefSeq" id="WP_175381763.1">
    <property type="nucleotide sequence ID" value="NZ_CBCRYD010000035.1"/>
</dbReference>
<proteinExistence type="predicted"/>
<dbReference type="EMBL" id="JABMCC010000107">
    <property type="protein sequence ID" value="NUU54814.1"/>
    <property type="molecule type" value="Genomic_DNA"/>
</dbReference>
<dbReference type="Pfam" id="PF02357">
    <property type="entry name" value="NusG"/>
    <property type="match status" value="1"/>
</dbReference>
<protein>
    <recommendedName>
        <fullName evidence="2">NusG-like N-terminal domain-containing protein</fullName>
    </recommendedName>
</protein>
<evidence type="ECO:0000313" key="3">
    <source>
        <dbReference type="EMBL" id="NUU54814.1"/>
    </source>
</evidence>
<accession>A0ABX2ML88</accession>
<dbReference type="SMART" id="SM00738">
    <property type="entry name" value="NGN"/>
    <property type="match status" value="1"/>
</dbReference>
<dbReference type="SUPFAM" id="SSF82679">
    <property type="entry name" value="N-utilization substance G protein NusG, N-terminal domain"/>
    <property type="match status" value="1"/>
</dbReference>
<sequence>MWYALQVRNGFELEIADRLNQYAAVKNLHSLIKGIFAGVKKVVKMTPKGRKLNIDSVLTGYIFVKLDELTAELWHFFKGLPGVYKVLDSSPISSEEIEKLHSQCKGEVEVKMDENSEINKAAEEVCEGTPSNEEKPKVTELVSTESQTEVKQTSCNKDNTNVLTHCYEVIRKGANSMLRVPIDIYRRAMEYDDRLKDSRNERDLKFILQALKTYATDVLLVKKRYDKKSIKQQNFYSS</sequence>